<dbReference type="Proteomes" id="UP000004687">
    <property type="component" value="Unassembled WGS sequence"/>
</dbReference>
<dbReference type="HOGENOM" id="CLU_3318899_0_0_6"/>
<dbReference type="AlphaFoldDB" id="A0A0X1L144"/>
<sequence>MCNTHYLGSFTIFYVSSVDRVGLSCHEFYGEHALFAQHKIPQKIK</sequence>
<reference evidence="1" key="2">
    <citation type="submission" date="2008-07" db="EMBL/GenBank/DDBJ databases">
        <authorList>
            <consortium name="Broad Institute Genome Sequencing Platform"/>
            <person name="Colwell R."/>
            <person name="Grim C.J."/>
            <person name="Young S."/>
            <person name="Jaffe D."/>
            <person name="Gnerre S."/>
            <person name="Berlin A."/>
            <person name="Heiman D."/>
            <person name="Hepburn T."/>
            <person name="Shea T."/>
            <person name="Sykes S."/>
            <person name="Alvarado L."/>
            <person name="Kodira C."/>
            <person name="Heidelberg J."/>
            <person name="Lander E."/>
            <person name="Galagan J."/>
            <person name="Nusbaum C."/>
            <person name="Birren B."/>
        </authorList>
    </citation>
    <scope>NUCLEOTIDE SEQUENCE [LARGE SCALE GENOMIC DNA]</scope>
    <source>
        <strain evidence="1">MO10</strain>
    </source>
</reference>
<reference evidence="1" key="1">
    <citation type="submission" date="2005-09" db="EMBL/GenBank/DDBJ databases">
        <title>Annotation of Vibrio cholerae MO10.</title>
        <authorList>
            <person name="Colwell R."/>
            <person name="Grim C.J."/>
            <person name="Young S."/>
            <person name="Jaffe D."/>
            <person name="Gnerre S."/>
            <person name="Berlin A."/>
            <person name="Heiman D."/>
            <person name="Hepburn T."/>
            <person name="Shea T."/>
            <person name="Sykes S."/>
            <person name="Yandava C."/>
            <person name="Alvarado L."/>
            <person name="Kodira C."/>
            <person name="Borodovsky M."/>
            <person name="Heidelberg J."/>
            <person name="Lander E."/>
            <person name="Galagan J."/>
            <person name="Nusbaum C."/>
            <person name="Birren B."/>
        </authorList>
    </citation>
    <scope>NUCLEOTIDE SEQUENCE [LARGE SCALE GENOMIC DNA]</scope>
    <source>
        <strain evidence="1">MO10</strain>
    </source>
</reference>
<evidence type="ECO:0000313" key="1">
    <source>
        <dbReference type="EMBL" id="EET24214.1"/>
    </source>
</evidence>
<accession>A0A0X1L144</accession>
<organism evidence="1">
    <name type="scientific">Vibrio cholerae (strain MO10)</name>
    <dbReference type="NCBI Taxonomy" id="345072"/>
    <lineage>
        <taxon>Bacteria</taxon>
        <taxon>Pseudomonadati</taxon>
        <taxon>Pseudomonadota</taxon>
        <taxon>Gammaproteobacteria</taxon>
        <taxon>Vibrionales</taxon>
        <taxon>Vibrionaceae</taxon>
        <taxon>Vibrio</taxon>
    </lineage>
</organism>
<dbReference type="EMBL" id="DS990137">
    <property type="protein sequence ID" value="EET24214.1"/>
    <property type="molecule type" value="Genomic_DNA"/>
</dbReference>
<protein>
    <submittedName>
        <fullName evidence="1">Uncharacterized protein</fullName>
    </submittedName>
</protein>
<gene>
    <name evidence="1" type="ORF">VchoM_02242</name>
</gene>
<name>A0A0X1L144_VIBCO</name>
<proteinExistence type="predicted"/>